<feature type="compositionally biased region" description="Low complexity" evidence="5">
    <location>
        <begin position="46"/>
        <end position="55"/>
    </location>
</feature>
<dbReference type="Pfam" id="PF04539">
    <property type="entry name" value="Sigma70_r3"/>
    <property type="match status" value="1"/>
</dbReference>
<dbReference type="InterPro" id="IPR013325">
    <property type="entry name" value="RNA_pol_sigma_r2"/>
</dbReference>
<keyword evidence="2" id="KW-0731">Sigma factor</keyword>
<reference evidence="9 10" key="1">
    <citation type="submission" date="2020-08" db="EMBL/GenBank/DDBJ databases">
        <authorList>
            <person name="Mo P."/>
        </authorList>
    </citation>
    <scope>NUCLEOTIDE SEQUENCE [LARGE SCALE GENOMIC DNA]</scope>
    <source>
        <strain evidence="9 10">CGMCC 4.1532</strain>
    </source>
</reference>
<evidence type="ECO:0000256" key="2">
    <source>
        <dbReference type="ARBA" id="ARBA00023082"/>
    </source>
</evidence>
<evidence type="ECO:0000256" key="3">
    <source>
        <dbReference type="ARBA" id="ARBA00023125"/>
    </source>
</evidence>
<dbReference type="InterPro" id="IPR007627">
    <property type="entry name" value="RNA_pol_sigma70_r2"/>
</dbReference>
<evidence type="ECO:0000256" key="1">
    <source>
        <dbReference type="ARBA" id="ARBA00023015"/>
    </source>
</evidence>
<feature type="compositionally biased region" description="Low complexity" evidence="5">
    <location>
        <begin position="1"/>
        <end position="15"/>
    </location>
</feature>
<evidence type="ECO:0000256" key="4">
    <source>
        <dbReference type="ARBA" id="ARBA00023163"/>
    </source>
</evidence>
<organism evidence="9 10">
    <name type="scientific">Pseudonocardia petroleophila</name>
    <dbReference type="NCBI Taxonomy" id="37331"/>
    <lineage>
        <taxon>Bacteria</taxon>
        <taxon>Bacillati</taxon>
        <taxon>Actinomycetota</taxon>
        <taxon>Actinomycetes</taxon>
        <taxon>Pseudonocardiales</taxon>
        <taxon>Pseudonocardiaceae</taxon>
        <taxon>Pseudonocardia</taxon>
    </lineage>
</organism>
<dbReference type="SUPFAM" id="SSF88946">
    <property type="entry name" value="Sigma2 domain of RNA polymerase sigma factors"/>
    <property type="match status" value="1"/>
</dbReference>
<dbReference type="Pfam" id="PF04542">
    <property type="entry name" value="Sigma70_r2"/>
    <property type="match status" value="1"/>
</dbReference>
<dbReference type="InterPro" id="IPR013324">
    <property type="entry name" value="RNA_pol_sigma_r3/r4-like"/>
</dbReference>
<evidence type="ECO:0000259" key="7">
    <source>
        <dbReference type="Pfam" id="PF04542"/>
    </source>
</evidence>
<dbReference type="PANTHER" id="PTHR30385">
    <property type="entry name" value="SIGMA FACTOR F FLAGELLAR"/>
    <property type="match status" value="1"/>
</dbReference>
<dbReference type="Gene3D" id="1.20.120.1810">
    <property type="match status" value="1"/>
</dbReference>
<dbReference type="Proteomes" id="UP000515728">
    <property type="component" value="Chromosome"/>
</dbReference>
<keyword evidence="1" id="KW-0805">Transcription regulation</keyword>
<dbReference type="EMBL" id="CP060131">
    <property type="protein sequence ID" value="QNG51233.1"/>
    <property type="molecule type" value="Genomic_DNA"/>
</dbReference>
<dbReference type="PRINTS" id="PR00046">
    <property type="entry name" value="SIGMA70FCT"/>
</dbReference>
<dbReference type="AlphaFoldDB" id="A0A7G7MEM2"/>
<feature type="domain" description="RNA polymerase sigma-70 region 4" evidence="8">
    <location>
        <begin position="258"/>
        <end position="307"/>
    </location>
</feature>
<evidence type="ECO:0000313" key="10">
    <source>
        <dbReference type="Proteomes" id="UP000515728"/>
    </source>
</evidence>
<protein>
    <submittedName>
        <fullName evidence="9">RNA polymerase sigma factor SigF</fullName>
    </submittedName>
</protein>
<dbReference type="Pfam" id="PF04545">
    <property type="entry name" value="Sigma70_r4"/>
    <property type="match status" value="1"/>
</dbReference>
<dbReference type="NCBIfam" id="TIGR02937">
    <property type="entry name" value="sigma70-ECF"/>
    <property type="match status" value="1"/>
</dbReference>
<dbReference type="InterPro" id="IPR000943">
    <property type="entry name" value="RNA_pol_sigma70"/>
</dbReference>
<evidence type="ECO:0000313" key="9">
    <source>
        <dbReference type="EMBL" id="QNG51233.1"/>
    </source>
</evidence>
<dbReference type="InterPro" id="IPR014284">
    <property type="entry name" value="RNA_pol_sigma-70_dom"/>
</dbReference>
<sequence length="313" mass="33828">MPSSGSGWVSVPGSPEDVLSDTGGSPSRAGESATIQATSAPRGEFPVPGGRVCPRVPDHEASRDSEYGHLAPLFAEFAALPPDHPDRAALRARLVTGHLPVVRHIARRFSGRGEPSDDLEQAGTIGLLGAVDRFDPSHGSDFLSYAVPTITGEIRRHFRDRTWAMRVPRRLKDLQATIAGAVGPLSQELGRAPRPSEIAARLDMPVDQVLEGLDAQQAYRNTSLDELVAGGETPLADTLGAIDVDMATVEYRETLGPLLEELPERERTILVLRFFGNMTQTQIADRVGVSQMHVSRLLAQTLRQLREKLNAAG</sequence>
<evidence type="ECO:0000256" key="5">
    <source>
        <dbReference type="SAM" id="MobiDB-lite"/>
    </source>
</evidence>
<dbReference type="CDD" id="cd06171">
    <property type="entry name" value="Sigma70_r4"/>
    <property type="match status" value="1"/>
</dbReference>
<dbReference type="GO" id="GO:0016987">
    <property type="term" value="F:sigma factor activity"/>
    <property type="evidence" value="ECO:0007669"/>
    <property type="project" value="UniProtKB-KW"/>
</dbReference>
<name>A0A7G7MEM2_9PSEU</name>
<dbReference type="NCBIfam" id="TIGR02980">
    <property type="entry name" value="SigBFG"/>
    <property type="match status" value="1"/>
</dbReference>
<dbReference type="SUPFAM" id="SSF88659">
    <property type="entry name" value="Sigma3 and sigma4 domains of RNA polymerase sigma factors"/>
    <property type="match status" value="2"/>
</dbReference>
<accession>A0A7G7MEM2</accession>
<dbReference type="GO" id="GO:0006352">
    <property type="term" value="P:DNA-templated transcription initiation"/>
    <property type="evidence" value="ECO:0007669"/>
    <property type="project" value="InterPro"/>
</dbReference>
<evidence type="ECO:0000259" key="8">
    <source>
        <dbReference type="Pfam" id="PF04545"/>
    </source>
</evidence>
<dbReference type="InterPro" id="IPR007630">
    <property type="entry name" value="RNA_pol_sigma70_r4"/>
</dbReference>
<feature type="domain" description="RNA polymerase sigma-70 region 3" evidence="6">
    <location>
        <begin position="178"/>
        <end position="226"/>
    </location>
</feature>
<dbReference type="GO" id="GO:0003677">
    <property type="term" value="F:DNA binding"/>
    <property type="evidence" value="ECO:0007669"/>
    <property type="project" value="UniProtKB-KW"/>
</dbReference>
<feature type="region of interest" description="Disordered" evidence="5">
    <location>
        <begin position="1"/>
        <end position="63"/>
    </location>
</feature>
<evidence type="ECO:0000259" key="6">
    <source>
        <dbReference type="Pfam" id="PF04539"/>
    </source>
</evidence>
<proteinExistence type="predicted"/>
<dbReference type="Gene3D" id="1.20.140.160">
    <property type="match status" value="1"/>
</dbReference>
<dbReference type="PANTHER" id="PTHR30385:SF4">
    <property type="entry name" value="RNA POLYMERASE SIGMA-E FACTOR"/>
    <property type="match status" value="1"/>
</dbReference>
<dbReference type="InterPro" id="IPR007624">
    <property type="entry name" value="RNA_pol_sigma70_r3"/>
</dbReference>
<keyword evidence="10" id="KW-1185">Reference proteome</keyword>
<gene>
    <name evidence="9" type="ORF">H6H00_24230</name>
</gene>
<feature type="domain" description="RNA polymerase sigma-70 region 2" evidence="7">
    <location>
        <begin position="94"/>
        <end position="163"/>
    </location>
</feature>
<keyword evidence="3" id="KW-0238">DNA-binding</keyword>
<dbReference type="InterPro" id="IPR014322">
    <property type="entry name" value="RNA_pol_sigma-B/F/G"/>
</dbReference>
<dbReference type="KEGG" id="ppel:H6H00_24230"/>
<keyword evidence="4" id="KW-0804">Transcription</keyword>